<comment type="caution">
    <text evidence="3">The sequence shown here is derived from an EMBL/GenBank/DDBJ whole genome shotgun (WGS) entry which is preliminary data.</text>
</comment>
<feature type="chain" id="PRO_5040382244" description="Pollen Ole e 1 allergen and extensin family protein" evidence="2">
    <location>
        <begin position="20"/>
        <end position="296"/>
    </location>
</feature>
<name>A0A9Q0SNN1_SALVM</name>
<organism evidence="3 4">
    <name type="scientific">Salix viminalis</name>
    <name type="common">Common osier</name>
    <name type="synonym">Basket willow</name>
    <dbReference type="NCBI Taxonomy" id="40686"/>
    <lineage>
        <taxon>Eukaryota</taxon>
        <taxon>Viridiplantae</taxon>
        <taxon>Streptophyta</taxon>
        <taxon>Embryophyta</taxon>
        <taxon>Tracheophyta</taxon>
        <taxon>Spermatophyta</taxon>
        <taxon>Magnoliopsida</taxon>
        <taxon>eudicotyledons</taxon>
        <taxon>Gunneridae</taxon>
        <taxon>Pentapetalae</taxon>
        <taxon>rosids</taxon>
        <taxon>fabids</taxon>
        <taxon>Malpighiales</taxon>
        <taxon>Salicaceae</taxon>
        <taxon>Saliceae</taxon>
        <taxon>Salix</taxon>
    </lineage>
</organism>
<sequence>MPWFFIIFLLSCTFHNLSAEAGHGKKLPSAVVVGTVFCDTCFLEDFSRNSHFIPGASVAVECRDEKSRPSFREEVKTDEHGEFEVHLPFSVTKHVKKIKRCSVKLLKSSEPNCAVASSATSSALHLKSRKQGTHIFSAGFFTFKPEKQPILCNQKPSIENSREFSSRKTSPASIDNPTFPPPLQDPTPPDLPPLNPINLPPLPLLPPLPPLPGLPLLPPVPGTTKNTKTTESFESTTLPDQNAVHFPDQFAFPSPPLFPPTLIQPPPSSLIPPLPPLPPLIPGIPPPSSSSKKTSP</sequence>
<reference evidence="3" key="2">
    <citation type="journal article" date="2023" name="Int. J. Mol. Sci.">
        <title>De Novo Assembly and Annotation of 11 Diverse Shrub Willow (Salix) Genomes Reveals Novel Gene Organization in Sex-Linked Regions.</title>
        <authorList>
            <person name="Hyden B."/>
            <person name="Feng K."/>
            <person name="Yates T.B."/>
            <person name="Jawdy S."/>
            <person name="Cereghino C."/>
            <person name="Smart L.B."/>
            <person name="Muchero W."/>
        </authorList>
    </citation>
    <scope>NUCLEOTIDE SEQUENCE [LARGE SCALE GENOMIC DNA]</scope>
    <source>
        <tissue evidence="3">Shoot tip</tissue>
    </source>
</reference>
<feature type="region of interest" description="Disordered" evidence="1">
    <location>
        <begin position="157"/>
        <end position="198"/>
    </location>
</feature>
<accession>A0A9Q0SNN1</accession>
<dbReference type="EMBL" id="JAPFFL010000013">
    <property type="protein sequence ID" value="KAJ6684424.1"/>
    <property type="molecule type" value="Genomic_DNA"/>
</dbReference>
<evidence type="ECO:0008006" key="5">
    <source>
        <dbReference type="Google" id="ProtNLM"/>
    </source>
</evidence>
<protein>
    <recommendedName>
        <fullName evidence="5">Pollen Ole e 1 allergen and extensin family protein</fullName>
    </recommendedName>
</protein>
<feature type="compositionally biased region" description="Pro residues" evidence="1">
    <location>
        <begin position="253"/>
        <end position="288"/>
    </location>
</feature>
<reference evidence="3" key="1">
    <citation type="submission" date="2022-11" db="EMBL/GenBank/DDBJ databases">
        <authorList>
            <person name="Hyden B.L."/>
            <person name="Feng K."/>
            <person name="Yates T."/>
            <person name="Jawdy S."/>
            <person name="Smart L.B."/>
            <person name="Muchero W."/>
        </authorList>
    </citation>
    <scope>NUCLEOTIDE SEQUENCE</scope>
    <source>
        <tissue evidence="3">Shoot tip</tissue>
    </source>
</reference>
<keyword evidence="4" id="KW-1185">Reference proteome</keyword>
<feature type="signal peptide" evidence="2">
    <location>
        <begin position="1"/>
        <end position="19"/>
    </location>
</feature>
<proteinExistence type="predicted"/>
<dbReference type="Proteomes" id="UP001151529">
    <property type="component" value="Chromosome 17"/>
</dbReference>
<dbReference type="AlphaFoldDB" id="A0A9Q0SNN1"/>
<dbReference type="OrthoDB" id="1935547at2759"/>
<dbReference type="PANTHER" id="PTHR47273">
    <property type="entry name" value="EXPRESSED PROTEIN"/>
    <property type="match status" value="1"/>
</dbReference>
<evidence type="ECO:0000313" key="3">
    <source>
        <dbReference type="EMBL" id="KAJ6684424.1"/>
    </source>
</evidence>
<evidence type="ECO:0000256" key="2">
    <source>
        <dbReference type="SAM" id="SignalP"/>
    </source>
</evidence>
<feature type="region of interest" description="Disordered" evidence="1">
    <location>
        <begin position="213"/>
        <end position="296"/>
    </location>
</feature>
<dbReference type="Pfam" id="PF01190">
    <property type="entry name" value="Pollen_Ole_e_1"/>
    <property type="match status" value="1"/>
</dbReference>
<evidence type="ECO:0000256" key="1">
    <source>
        <dbReference type="SAM" id="MobiDB-lite"/>
    </source>
</evidence>
<gene>
    <name evidence="3" type="ORF">OIU85_008057</name>
</gene>
<evidence type="ECO:0000313" key="4">
    <source>
        <dbReference type="Proteomes" id="UP001151529"/>
    </source>
</evidence>
<dbReference type="PANTHER" id="PTHR47273:SF4">
    <property type="entry name" value="EXPRESSED PROTEIN"/>
    <property type="match status" value="1"/>
</dbReference>
<feature type="compositionally biased region" description="Polar residues" evidence="1">
    <location>
        <begin position="167"/>
        <end position="176"/>
    </location>
</feature>
<feature type="compositionally biased region" description="Pro residues" evidence="1">
    <location>
        <begin position="178"/>
        <end position="198"/>
    </location>
</feature>
<feature type="compositionally biased region" description="Polar residues" evidence="1">
    <location>
        <begin position="223"/>
        <end position="240"/>
    </location>
</feature>
<keyword evidence="2" id="KW-0732">Signal</keyword>